<keyword evidence="3" id="KW-1185">Reference proteome</keyword>
<evidence type="ECO:0008006" key="4">
    <source>
        <dbReference type="Google" id="ProtNLM"/>
    </source>
</evidence>
<accession>A0A8J2LH70</accession>
<evidence type="ECO:0000313" key="3">
    <source>
        <dbReference type="Proteomes" id="UP000708208"/>
    </source>
</evidence>
<feature type="non-terminal residue" evidence="2">
    <location>
        <position position="88"/>
    </location>
</feature>
<dbReference type="GO" id="GO:0004165">
    <property type="term" value="F:delta(3)-delta(2)-enoyl-CoA isomerase activity"/>
    <property type="evidence" value="ECO:0007669"/>
    <property type="project" value="TreeGrafter"/>
</dbReference>
<evidence type="ECO:0000313" key="2">
    <source>
        <dbReference type="EMBL" id="CAG7831911.1"/>
    </source>
</evidence>
<dbReference type="PANTHER" id="PTHR43684">
    <property type="match status" value="1"/>
</dbReference>
<feature type="non-terminal residue" evidence="2">
    <location>
        <position position="1"/>
    </location>
</feature>
<dbReference type="InterPro" id="IPR001753">
    <property type="entry name" value="Enoyl-CoA_hydra/iso"/>
</dbReference>
<evidence type="ECO:0000256" key="1">
    <source>
        <dbReference type="ARBA" id="ARBA00023235"/>
    </source>
</evidence>
<organism evidence="2 3">
    <name type="scientific">Allacma fusca</name>
    <dbReference type="NCBI Taxonomy" id="39272"/>
    <lineage>
        <taxon>Eukaryota</taxon>
        <taxon>Metazoa</taxon>
        <taxon>Ecdysozoa</taxon>
        <taxon>Arthropoda</taxon>
        <taxon>Hexapoda</taxon>
        <taxon>Collembola</taxon>
        <taxon>Symphypleona</taxon>
        <taxon>Sminthuridae</taxon>
        <taxon>Allacma</taxon>
    </lineage>
</organism>
<comment type="caution">
    <text evidence="2">The sequence shown here is derived from an EMBL/GenBank/DDBJ whole genome shotgun (WGS) entry which is preliminary data.</text>
</comment>
<gene>
    <name evidence="2" type="ORF">AFUS01_LOCUS41630</name>
</gene>
<dbReference type="AlphaFoldDB" id="A0A8J2LH70"/>
<keyword evidence="1" id="KW-0413">Isomerase</keyword>
<protein>
    <recommendedName>
        <fullName evidence="4">Enoyl-CoA hydratase</fullName>
    </recommendedName>
</protein>
<sequence length="88" mass="9541">NGPALGISATTLGLCDIVFASEKAYFKTPFTTLGLSPEGCSSYLFPKIMGYAKANRMLYFSEPMSSQEALSVGLVTEIFPDDLFWSKA</sequence>
<dbReference type="GO" id="GO:0005739">
    <property type="term" value="C:mitochondrion"/>
    <property type="evidence" value="ECO:0007669"/>
    <property type="project" value="TreeGrafter"/>
</dbReference>
<dbReference type="PANTHER" id="PTHR43684:SF1">
    <property type="entry name" value="ENOYL-COA DELTA ISOMERASE 2"/>
    <property type="match status" value="1"/>
</dbReference>
<dbReference type="Proteomes" id="UP000708208">
    <property type="component" value="Unassembled WGS sequence"/>
</dbReference>
<reference evidence="2" key="1">
    <citation type="submission" date="2021-06" db="EMBL/GenBank/DDBJ databases">
        <authorList>
            <person name="Hodson N. C."/>
            <person name="Mongue J. A."/>
            <person name="Jaron S. K."/>
        </authorList>
    </citation>
    <scope>NUCLEOTIDE SEQUENCE</scope>
</reference>
<dbReference type="OrthoDB" id="409763at2759"/>
<dbReference type="Pfam" id="PF00378">
    <property type="entry name" value="ECH_1"/>
    <property type="match status" value="1"/>
</dbReference>
<name>A0A8J2LH70_9HEXA</name>
<dbReference type="InterPro" id="IPR051053">
    <property type="entry name" value="ECH/Chromodomain_protein"/>
</dbReference>
<dbReference type="GO" id="GO:0005777">
    <property type="term" value="C:peroxisome"/>
    <property type="evidence" value="ECO:0007669"/>
    <property type="project" value="TreeGrafter"/>
</dbReference>
<dbReference type="EMBL" id="CAJVCH010562633">
    <property type="protein sequence ID" value="CAG7831911.1"/>
    <property type="molecule type" value="Genomic_DNA"/>
</dbReference>
<dbReference type="CDD" id="cd06558">
    <property type="entry name" value="crotonase-like"/>
    <property type="match status" value="1"/>
</dbReference>
<proteinExistence type="predicted"/>